<proteinExistence type="predicted"/>
<dbReference type="Proteomes" id="UP000215914">
    <property type="component" value="Unassembled WGS sequence"/>
</dbReference>
<dbReference type="AlphaFoldDB" id="A0A9K3IVS3"/>
<keyword evidence="2" id="KW-1185">Reference proteome</keyword>
<gene>
    <name evidence="1" type="ORF">HanXRQr2_Chr06g0266421</name>
</gene>
<dbReference type="EMBL" id="MNCJ02000321">
    <property type="protein sequence ID" value="KAF5803020.1"/>
    <property type="molecule type" value="Genomic_DNA"/>
</dbReference>
<name>A0A9K3IVS3_HELAN</name>
<evidence type="ECO:0000313" key="1">
    <source>
        <dbReference type="EMBL" id="KAF5803020.1"/>
    </source>
</evidence>
<organism evidence="1 2">
    <name type="scientific">Helianthus annuus</name>
    <name type="common">Common sunflower</name>
    <dbReference type="NCBI Taxonomy" id="4232"/>
    <lineage>
        <taxon>Eukaryota</taxon>
        <taxon>Viridiplantae</taxon>
        <taxon>Streptophyta</taxon>
        <taxon>Embryophyta</taxon>
        <taxon>Tracheophyta</taxon>
        <taxon>Spermatophyta</taxon>
        <taxon>Magnoliopsida</taxon>
        <taxon>eudicotyledons</taxon>
        <taxon>Gunneridae</taxon>
        <taxon>Pentapetalae</taxon>
        <taxon>asterids</taxon>
        <taxon>campanulids</taxon>
        <taxon>Asterales</taxon>
        <taxon>Asteraceae</taxon>
        <taxon>Asteroideae</taxon>
        <taxon>Heliantheae alliance</taxon>
        <taxon>Heliantheae</taxon>
        <taxon>Helianthus</taxon>
    </lineage>
</organism>
<sequence length="193" mass="21640">MKSFYVKEAAVTTKLQFRNVRDTIVTERLSTPKAGEQTWFAHLHVIASKKLENRELWILRMMLGGKLGRKARPVLREKNEDGLAVEVSLWMLFCPDFEGKIEIVKCGPDEEGWNETILSNFRVPDEAALESVLPEGKVGHLGALGDPDATGVPKASVNVLVDWQRRMKKAHAAVTLPPLVSEALGTFRPRLRK</sequence>
<evidence type="ECO:0000313" key="2">
    <source>
        <dbReference type="Proteomes" id="UP000215914"/>
    </source>
</evidence>
<comment type="caution">
    <text evidence="1">The sequence shown here is derived from an EMBL/GenBank/DDBJ whole genome shotgun (WGS) entry which is preliminary data.</text>
</comment>
<dbReference type="Gramene" id="mRNA:HanXRQr2_Chr06g0266421">
    <property type="protein sequence ID" value="mRNA:HanXRQr2_Chr06g0266421"/>
    <property type="gene ID" value="HanXRQr2_Chr06g0266421"/>
</dbReference>
<reference evidence="1" key="2">
    <citation type="submission" date="2020-06" db="EMBL/GenBank/DDBJ databases">
        <title>Helianthus annuus Genome sequencing and assembly Release 2.</title>
        <authorList>
            <person name="Gouzy J."/>
            <person name="Langlade N."/>
            <person name="Munos S."/>
        </authorList>
    </citation>
    <scope>NUCLEOTIDE SEQUENCE</scope>
    <source>
        <tissue evidence="1">Leaves</tissue>
    </source>
</reference>
<accession>A0A9K3IVS3</accession>
<protein>
    <submittedName>
        <fullName evidence="1">Uncharacterized protein</fullName>
    </submittedName>
</protein>
<reference evidence="1" key="1">
    <citation type="journal article" date="2017" name="Nature">
        <title>The sunflower genome provides insights into oil metabolism, flowering and Asterid evolution.</title>
        <authorList>
            <person name="Badouin H."/>
            <person name="Gouzy J."/>
            <person name="Grassa C.J."/>
            <person name="Murat F."/>
            <person name="Staton S.E."/>
            <person name="Cottret L."/>
            <person name="Lelandais-Briere C."/>
            <person name="Owens G.L."/>
            <person name="Carrere S."/>
            <person name="Mayjonade B."/>
            <person name="Legrand L."/>
            <person name="Gill N."/>
            <person name="Kane N.C."/>
            <person name="Bowers J.E."/>
            <person name="Hubner S."/>
            <person name="Bellec A."/>
            <person name="Berard A."/>
            <person name="Berges H."/>
            <person name="Blanchet N."/>
            <person name="Boniface M.C."/>
            <person name="Brunel D."/>
            <person name="Catrice O."/>
            <person name="Chaidir N."/>
            <person name="Claudel C."/>
            <person name="Donnadieu C."/>
            <person name="Faraut T."/>
            <person name="Fievet G."/>
            <person name="Helmstetter N."/>
            <person name="King M."/>
            <person name="Knapp S.J."/>
            <person name="Lai Z."/>
            <person name="Le Paslier M.C."/>
            <person name="Lippi Y."/>
            <person name="Lorenzon L."/>
            <person name="Mandel J.R."/>
            <person name="Marage G."/>
            <person name="Marchand G."/>
            <person name="Marquand E."/>
            <person name="Bret-Mestries E."/>
            <person name="Morien E."/>
            <person name="Nambeesan S."/>
            <person name="Nguyen T."/>
            <person name="Pegot-Espagnet P."/>
            <person name="Pouilly N."/>
            <person name="Raftis F."/>
            <person name="Sallet E."/>
            <person name="Schiex T."/>
            <person name="Thomas J."/>
            <person name="Vandecasteele C."/>
            <person name="Vares D."/>
            <person name="Vear F."/>
            <person name="Vautrin S."/>
            <person name="Crespi M."/>
            <person name="Mangin B."/>
            <person name="Burke J.M."/>
            <person name="Salse J."/>
            <person name="Munos S."/>
            <person name="Vincourt P."/>
            <person name="Rieseberg L.H."/>
            <person name="Langlade N.B."/>
        </authorList>
    </citation>
    <scope>NUCLEOTIDE SEQUENCE</scope>
    <source>
        <tissue evidence="1">Leaves</tissue>
    </source>
</reference>